<keyword evidence="3" id="KW-1185">Reference proteome</keyword>
<evidence type="ECO:0000313" key="3">
    <source>
        <dbReference type="Proteomes" id="UP000184010"/>
    </source>
</evidence>
<dbReference type="Proteomes" id="UP000184010">
    <property type="component" value="Unassembled WGS sequence"/>
</dbReference>
<feature type="transmembrane region" description="Helical" evidence="1">
    <location>
        <begin position="53"/>
        <end position="76"/>
    </location>
</feature>
<evidence type="ECO:0000256" key="1">
    <source>
        <dbReference type="SAM" id="Phobius"/>
    </source>
</evidence>
<dbReference type="STRING" id="1121395.SAMN02745215_00881"/>
<reference evidence="3" key="1">
    <citation type="submission" date="2016-12" db="EMBL/GenBank/DDBJ databases">
        <authorList>
            <person name="Varghese N."/>
            <person name="Submissions S."/>
        </authorList>
    </citation>
    <scope>NUCLEOTIDE SEQUENCE [LARGE SCALE GENOMIC DNA]</scope>
    <source>
        <strain evidence="3">DSM 11544</strain>
    </source>
</reference>
<keyword evidence="1" id="KW-0812">Transmembrane</keyword>
<gene>
    <name evidence="2" type="ORF">SAMN02745215_00881</name>
</gene>
<dbReference type="EMBL" id="FRDN01000004">
    <property type="protein sequence ID" value="SHN58049.1"/>
    <property type="molecule type" value="Genomic_DNA"/>
</dbReference>
<name>A0A1M7SHV2_9FIRM</name>
<keyword evidence="1" id="KW-1133">Transmembrane helix</keyword>
<dbReference type="AlphaFoldDB" id="A0A1M7SHV2"/>
<proteinExistence type="predicted"/>
<feature type="transmembrane region" description="Helical" evidence="1">
    <location>
        <begin position="20"/>
        <end position="41"/>
    </location>
</feature>
<evidence type="ECO:0000313" key="2">
    <source>
        <dbReference type="EMBL" id="SHN58049.1"/>
    </source>
</evidence>
<organism evidence="2 3">
    <name type="scientific">Desulfitobacterium chlororespirans DSM 11544</name>
    <dbReference type="NCBI Taxonomy" id="1121395"/>
    <lineage>
        <taxon>Bacteria</taxon>
        <taxon>Bacillati</taxon>
        <taxon>Bacillota</taxon>
        <taxon>Clostridia</taxon>
        <taxon>Eubacteriales</taxon>
        <taxon>Desulfitobacteriaceae</taxon>
        <taxon>Desulfitobacterium</taxon>
    </lineage>
</organism>
<protein>
    <submittedName>
        <fullName evidence="2">Uncharacterized protein</fullName>
    </submittedName>
</protein>
<dbReference type="RefSeq" id="WP_242954544.1">
    <property type="nucleotide sequence ID" value="NZ_FRDN01000004.1"/>
</dbReference>
<keyword evidence="1" id="KW-0472">Membrane</keyword>
<accession>A0A1M7SHV2</accession>
<sequence>MVMGLAPIFILHGIIKPTRLGFHLSFWIGIALGVAFTVGIIPQHLGIGTGENALLLAVNLYGLILCTLGYVLPGLIASISKTKERELGL</sequence>